<accession>A0A0C9X9V2</accession>
<gene>
    <name evidence="1" type="ORF">K443DRAFT_104326</name>
</gene>
<protein>
    <submittedName>
        <fullName evidence="1">Uncharacterized protein</fullName>
    </submittedName>
</protein>
<organism evidence="1 2">
    <name type="scientific">Laccaria amethystina LaAM-08-1</name>
    <dbReference type="NCBI Taxonomy" id="1095629"/>
    <lineage>
        <taxon>Eukaryota</taxon>
        <taxon>Fungi</taxon>
        <taxon>Dikarya</taxon>
        <taxon>Basidiomycota</taxon>
        <taxon>Agaricomycotina</taxon>
        <taxon>Agaricomycetes</taxon>
        <taxon>Agaricomycetidae</taxon>
        <taxon>Agaricales</taxon>
        <taxon>Agaricineae</taxon>
        <taxon>Hydnangiaceae</taxon>
        <taxon>Laccaria</taxon>
    </lineage>
</organism>
<reference evidence="1 2" key="1">
    <citation type="submission" date="2014-04" db="EMBL/GenBank/DDBJ databases">
        <authorList>
            <consortium name="DOE Joint Genome Institute"/>
            <person name="Kuo A."/>
            <person name="Kohler A."/>
            <person name="Nagy L.G."/>
            <person name="Floudas D."/>
            <person name="Copeland A."/>
            <person name="Barry K.W."/>
            <person name="Cichocki N."/>
            <person name="Veneault-Fourrey C."/>
            <person name="LaButti K."/>
            <person name="Lindquist E.A."/>
            <person name="Lipzen A."/>
            <person name="Lundell T."/>
            <person name="Morin E."/>
            <person name="Murat C."/>
            <person name="Sun H."/>
            <person name="Tunlid A."/>
            <person name="Henrissat B."/>
            <person name="Grigoriev I.V."/>
            <person name="Hibbett D.S."/>
            <person name="Martin F."/>
            <person name="Nordberg H.P."/>
            <person name="Cantor M.N."/>
            <person name="Hua S.X."/>
        </authorList>
    </citation>
    <scope>NUCLEOTIDE SEQUENCE [LARGE SCALE GENOMIC DNA]</scope>
    <source>
        <strain evidence="1 2">LaAM-08-1</strain>
    </source>
</reference>
<dbReference type="Proteomes" id="UP000054477">
    <property type="component" value="Unassembled WGS sequence"/>
</dbReference>
<proteinExistence type="predicted"/>
<reference evidence="2" key="2">
    <citation type="submission" date="2015-01" db="EMBL/GenBank/DDBJ databases">
        <title>Evolutionary Origins and Diversification of the Mycorrhizal Mutualists.</title>
        <authorList>
            <consortium name="DOE Joint Genome Institute"/>
            <consortium name="Mycorrhizal Genomics Consortium"/>
            <person name="Kohler A."/>
            <person name="Kuo A."/>
            <person name="Nagy L.G."/>
            <person name="Floudas D."/>
            <person name="Copeland A."/>
            <person name="Barry K.W."/>
            <person name="Cichocki N."/>
            <person name="Veneault-Fourrey C."/>
            <person name="LaButti K."/>
            <person name="Lindquist E.A."/>
            <person name="Lipzen A."/>
            <person name="Lundell T."/>
            <person name="Morin E."/>
            <person name="Murat C."/>
            <person name="Riley R."/>
            <person name="Ohm R."/>
            <person name="Sun H."/>
            <person name="Tunlid A."/>
            <person name="Henrissat B."/>
            <person name="Grigoriev I.V."/>
            <person name="Hibbett D.S."/>
            <person name="Martin F."/>
        </authorList>
    </citation>
    <scope>NUCLEOTIDE SEQUENCE [LARGE SCALE GENOMIC DNA]</scope>
    <source>
        <strain evidence="2">LaAM-08-1</strain>
    </source>
</reference>
<evidence type="ECO:0000313" key="1">
    <source>
        <dbReference type="EMBL" id="KIJ98228.1"/>
    </source>
</evidence>
<feature type="non-terminal residue" evidence="1">
    <location>
        <position position="1"/>
    </location>
</feature>
<evidence type="ECO:0000313" key="2">
    <source>
        <dbReference type="Proteomes" id="UP000054477"/>
    </source>
</evidence>
<dbReference type="EMBL" id="KN838674">
    <property type="protein sequence ID" value="KIJ98228.1"/>
    <property type="molecule type" value="Genomic_DNA"/>
</dbReference>
<name>A0A0C9X9V2_9AGAR</name>
<dbReference type="HOGENOM" id="CLU_3111970_0_0_1"/>
<dbReference type="AlphaFoldDB" id="A0A0C9X9V2"/>
<sequence length="51" mass="5952">FFSGAENCLQRKNLLKTPTCAEIDSYQGNVIQLHNSQLYLDYNKFLARTRK</sequence>
<keyword evidence="2" id="KW-1185">Reference proteome</keyword>